<dbReference type="PANTHER" id="PTHR30535:SF7">
    <property type="entry name" value="IRON(III) DICITRATE-BINDING PROTEIN"/>
    <property type="match status" value="1"/>
</dbReference>
<dbReference type="PROSITE" id="PS50983">
    <property type="entry name" value="FE_B12_PBP"/>
    <property type="match status" value="1"/>
</dbReference>
<dbReference type="AlphaFoldDB" id="A0A317FZX7"/>
<evidence type="ECO:0000259" key="4">
    <source>
        <dbReference type="PROSITE" id="PS50983"/>
    </source>
</evidence>
<dbReference type="EMBL" id="NXNG01000001">
    <property type="protein sequence ID" value="PWT27324.1"/>
    <property type="molecule type" value="Genomic_DNA"/>
</dbReference>
<evidence type="ECO:0000256" key="2">
    <source>
        <dbReference type="SAM" id="Coils"/>
    </source>
</evidence>
<evidence type="ECO:0000256" key="3">
    <source>
        <dbReference type="SAM" id="MobiDB-lite"/>
    </source>
</evidence>
<evidence type="ECO:0000256" key="1">
    <source>
        <dbReference type="ARBA" id="ARBA00008814"/>
    </source>
</evidence>
<evidence type="ECO:0000313" key="6">
    <source>
        <dbReference type="Proteomes" id="UP000245488"/>
    </source>
</evidence>
<comment type="similarity">
    <text evidence="1">Belongs to the bacterial solute-binding protein 8 family.</text>
</comment>
<reference evidence="5 6" key="1">
    <citation type="submission" date="2017-09" db="EMBL/GenBank/DDBJ databases">
        <title>High-quality draft genome sequence of Butyrivibrio fibrisolvens INBov1, isolated from cow rumen.</title>
        <authorList>
            <person name="Rodriguez Hernaez J."/>
            <person name="Rivarola M."/>
            <person name="Paniego N."/>
            <person name="Cravero S."/>
            <person name="Ceron Cucchi M."/>
            <person name="Martinez M.C."/>
        </authorList>
    </citation>
    <scope>NUCLEOTIDE SEQUENCE [LARGE SCALE GENOMIC DNA]</scope>
    <source>
        <strain evidence="5 6">INBov1</strain>
    </source>
</reference>
<dbReference type="Pfam" id="PF01497">
    <property type="entry name" value="Peripla_BP_2"/>
    <property type="match status" value="1"/>
</dbReference>
<dbReference type="Gene3D" id="3.40.50.1980">
    <property type="entry name" value="Nitrogenase molybdenum iron protein domain"/>
    <property type="match status" value="2"/>
</dbReference>
<feature type="domain" description="Fe/B12 periplasmic-binding" evidence="4">
    <location>
        <begin position="108"/>
        <end position="385"/>
    </location>
</feature>
<sequence>MLKSLILTGDRTSFLRVPINIHIYKEEIMKKRIVTLVLGMSMVMGAIGCGNADASGNETASGNAESTSASIEEEEVPETADVPEEKGYEAVTIDNYDLTTEYDKKPENVVCLSLNSAEIIAALGEADSIVAIQTGNNNIEDVLPELYEELKDVEIPDTINTGMPPTLEAMLDIKPDFVAMNGYYFFVPFFGTVEDYQNNDVKLYVTEGSYVDNCTIENTYNDIKNLGSIFGQSEKAEELISDMKDRFASVEETVKDAEKVSVMAFDSISEDGLYTVAGGSGLEQQLFDMAGADNIFSDVESDFSTVSIEEIVARNPEYIIIHAYTCNEDDAQLKIEALKAQAELADVDAIKNDNFIIVNMVQVTPGLQNVDFVETVAMAIHKDLF</sequence>
<dbReference type="SUPFAM" id="SSF53807">
    <property type="entry name" value="Helical backbone' metal receptor"/>
    <property type="match status" value="1"/>
</dbReference>
<accession>A0A317FZX7</accession>
<name>A0A317FZX7_BUTFI</name>
<evidence type="ECO:0000313" key="5">
    <source>
        <dbReference type="EMBL" id="PWT27324.1"/>
    </source>
</evidence>
<dbReference type="InterPro" id="IPR002491">
    <property type="entry name" value="ABC_transptr_periplasmic_BD"/>
</dbReference>
<dbReference type="PANTHER" id="PTHR30535">
    <property type="entry name" value="VITAMIN B12-BINDING PROTEIN"/>
    <property type="match status" value="1"/>
</dbReference>
<organism evidence="5 6">
    <name type="scientific">Butyrivibrio fibrisolvens</name>
    <dbReference type="NCBI Taxonomy" id="831"/>
    <lineage>
        <taxon>Bacteria</taxon>
        <taxon>Bacillati</taxon>
        <taxon>Bacillota</taxon>
        <taxon>Clostridia</taxon>
        <taxon>Lachnospirales</taxon>
        <taxon>Lachnospiraceae</taxon>
        <taxon>Butyrivibrio</taxon>
    </lineage>
</organism>
<dbReference type="Proteomes" id="UP000245488">
    <property type="component" value="Chromosome"/>
</dbReference>
<dbReference type="InterPro" id="IPR050902">
    <property type="entry name" value="ABC_Transporter_SBP"/>
</dbReference>
<feature type="compositionally biased region" description="Acidic residues" evidence="3">
    <location>
        <begin position="71"/>
        <end position="82"/>
    </location>
</feature>
<keyword evidence="6" id="KW-1185">Reference proteome</keyword>
<keyword evidence="2" id="KW-0175">Coiled coil</keyword>
<protein>
    <recommendedName>
        <fullName evidence="4">Fe/B12 periplasmic-binding domain-containing protein</fullName>
    </recommendedName>
</protein>
<feature type="region of interest" description="Disordered" evidence="3">
    <location>
        <begin position="55"/>
        <end position="86"/>
    </location>
</feature>
<proteinExistence type="inferred from homology"/>
<comment type="caution">
    <text evidence="5">The sequence shown here is derived from an EMBL/GenBank/DDBJ whole genome shotgun (WGS) entry which is preliminary data.</text>
</comment>
<feature type="coiled-coil region" evidence="2">
    <location>
        <begin position="233"/>
        <end position="260"/>
    </location>
</feature>
<gene>
    <name evidence="5" type="ORF">CPT75_09550</name>
</gene>